<dbReference type="EMBL" id="BAABJE010000017">
    <property type="protein sequence ID" value="GAA4802270.1"/>
    <property type="molecule type" value="Genomic_DNA"/>
</dbReference>
<comment type="caution">
    <text evidence="1">The sequence shown here is derived from an EMBL/GenBank/DDBJ whole genome shotgun (WGS) entry which is preliminary data.</text>
</comment>
<gene>
    <name evidence="1" type="ORF">GCM10023307_31200</name>
</gene>
<proteinExistence type="predicted"/>
<evidence type="ECO:0008006" key="3">
    <source>
        <dbReference type="Google" id="ProtNLM"/>
    </source>
</evidence>
<accession>A0ABP9BZB7</accession>
<evidence type="ECO:0000313" key="1">
    <source>
        <dbReference type="EMBL" id="GAA4802270.1"/>
    </source>
</evidence>
<dbReference type="InterPro" id="IPR027417">
    <property type="entry name" value="P-loop_NTPase"/>
</dbReference>
<reference evidence="2" key="1">
    <citation type="journal article" date="2019" name="Int. J. Syst. Evol. Microbiol.">
        <title>The Global Catalogue of Microorganisms (GCM) 10K type strain sequencing project: providing services to taxonomists for standard genome sequencing and annotation.</title>
        <authorList>
            <consortium name="The Broad Institute Genomics Platform"/>
            <consortium name="The Broad Institute Genome Sequencing Center for Infectious Disease"/>
            <person name="Wu L."/>
            <person name="Ma J."/>
        </authorList>
    </citation>
    <scope>NUCLEOTIDE SEQUENCE [LARGE SCALE GENOMIC DNA]</scope>
    <source>
        <strain evidence="2">JCM 18204</strain>
    </source>
</reference>
<dbReference type="SUPFAM" id="SSF52540">
    <property type="entry name" value="P-loop containing nucleoside triphosphate hydrolases"/>
    <property type="match status" value="1"/>
</dbReference>
<sequence>MKQALIKFSSSILNALVFHNLVKRPFLEIGALFKRSSSRFEPAAAAADDKTLCFLLGSPRSGTTLSSILLDYTDGITSPPELYLATYDTLRQRKDMLEQTIYKAVRMGLAQALSRADRTSLAAGYAKMKDAERQDRTTADLYAYLQARAAPVFIDKTPFYLSYLSDELFLQRYPKAKYIYVYRHPLSVIQSQKTQLDSLSDARFRKFGMQAQEKHKRGEIGLFAMAFAKREAFKEFQDYKMEAQVKYDFDKFKILESWWLYENRRTVEYLKRIPEDRKFVYAFESLVRDPEGTLAALYAFLGIDADPRKAIDAYERKKAPDTIGSILGAFWNWEIGDPNQIFMAGKIESSRAGEWKRHAHLWDKLEPETQQLAIELGYTE</sequence>
<dbReference type="Gene3D" id="3.40.50.300">
    <property type="entry name" value="P-loop containing nucleotide triphosphate hydrolases"/>
    <property type="match status" value="1"/>
</dbReference>
<dbReference type="Pfam" id="PF13469">
    <property type="entry name" value="Sulfotransfer_3"/>
    <property type="match status" value="1"/>
</dbReference>
<protein>
    <recommendedName>
        <fullName evidence="3">Sulfotransferase</fullName>
    </recommendedName>
</protein>
<dbReference type="Proteomes" id="UP001499959">
    <property type="component" value="Unassembled WGS sequence"/>
</dbReference>
<keyword evidence="2" id="KW-1185">Reference proteome</keyword>
<name>A0ABP9BZB7_9GAMM</name>
<evidence type="ECO:0000313" key="2">
    <source>
        <dbReference type="Proteomes" id="UP001499959"/>
    </source>
</evidence>
<dbReference type="RefSeq" id="WP_345304278.1">
    <property type="nucleotide sequence ID" value="NZ_BAABJE010000017.1"/>
</dbReference>
<organism evidence="1 2">
    <name type="scientific">Lysobacter hankyongensis</name>
    <dbReference type="NCBI Taxonomy" id="1176535"/>
    <lineage>
        <taxon>Bacteria</taxon>
        <taxon>Pseudomonadati</taxon>
        <taxon>Pseudomonadota</taxon>
        <taxon>Gammaproteobacteria</taxon>
        <taxon>Lysobacterales</taxon>
        <taxon>Lysobacteraceae</taxon>
        <taxon>Lysobacter</taxon>
    </lineage>
</organism>